<dbReference type="PANTHER" id="PTHR30563">
    <property type="entry name" value="DNA RECOMBINATION PROTEIN RMUC"/>
    <property type="match status" value="1"/>
</dbReference>
<gene>
    <name evidence="7" type="ORF">JBW_02729</name>
</gene>
<dbReference type="HOGENOM" id="CLU_020365_1_1_9"/>
<dbReference type="Pfam" id="PF02646">
    <property type="entry name" value="RmuC"/>
    <property type="match status" value="1"/>
</dbReference>
<protein>
    <submittedName>
        <fullName evidence="7">RmuC-domain protein</fullName>
    </submittedName>
</protein>
<reference evidence="7 8" key="1">
    <citation type="journal article" date="2015" name="Genome Announc.">
        <title>Complete Genome Sequence of Pelosinus fermentans JBW45, a Member of a Remarkably Competitive Group of Negativicutes in the Firmicutes Phylum.</title>
        <authorList>
            <person name="De Leon K.B."/>
            <person name="Utturkar S.M."/>
            <person name="Camilleri L.B."/>
            <person name="Elias D.A."/>
            <person name="Arkin A.P."/>
            <person name="Fields M.W."/>
            <person name="Brown S.D."/>
            <person name="Wall J.D."/>
        </authorList>
    </citation>
    <scope>NUCLEOTIDE SEQUENCE [LARGE SCALE GENOMIC DNA]</scope>
    <source>
        <strain evidence="7 8">JBW45</strain>
    </source>
</reference>
<reference evidence="8" key="2">
    <citation type="submission" date="2015-02" db="EMBL/GenBank/DDBJ databases">
        <title>Complete Genome Sequence of Pelosinus fermentans JBW45.</title>
        <authorList>
            <person name="De Leon K.B."/>
            <person name="Utturkar S.M."/>
            <person name="Camilleri L.B."/>
            <person name="Arkin A.P."/>
            <person name="Fields M.W."/>
            <person name="Brown S.D."/>
            <person name="Wall J.D."/>
        </authorList>
    </citation>
    <scope>NUCLEOTIDE SEQUENCE [LARGE SCALE GENOMIC DNA]</scope>
    <source>
        <strain evidence="8">JBW45</strain>
    </source>
</reference>
<evidence type="ECO:0000313" key="8">
    <source>
        <dbReference type="Proteomes" id="UP000005361"/>
    </source>
</evidence>
<keyword evidence="4" id="KW-0233">DNA recombination</keyword>
<keyword evidence="3 5" id="KW-0175">Coiled coil</keyword>
<dbReference type="EMBL" id="CP010978">
    <property type="protein sequence ID" value="AJQ28073.1"/>
    <property type="molecule type" value="Genomic_DNA"/>
</dbReference>
<dbReference type="Proteomes" id="UP000005361">
    <property type="component" value="Chromosome"/>
</dbReference>
<dbReference type="AlphaFoldDB" id="I8TXK7"/>
<comment type="similarity">
    <text evidence="2">Belongs to the RmuC family.</text>
</comment>
<evidence type="ECO:0000313" key="7">
    <source>
        <dbReference type="EMBL" id="AJQ28073.1"/>
    </source>
</evidence>
<sequence>MSTVMIVLIFGLNGIIIFLLITVLLRLGKNQQQELAAHLIGIEKAIERVERIVNDEMAKNRGENNLVARALREEVANTLSKLNESILKRMNENTTVQLTQLETFSQQLQGLTQMNEQKLERMRETVEKQLRVLREENGSKLEEMRKTVDEKLNQTLEKRLGESFKLVSERLEMVHRGLGEMQTLASGVGDLKRVLSNVKTRGIWGEIQLENLLEQILTIEQYAKNVATKPGSNDRVEFAIKLPGRDTEESIVWLPIDAKFPQEDYQRLLEAQDQANAVLAEEAAKALENRIKSEAKDIAHKYVCVPHTTEFAILFLPIEGLYAEVLRRPGLCDTIMRNYKVIIAGPTTLSALLNSLQMGFRTLAVEKRSSEVWSLLSVVKTEFGKFGDLLDKTHKKLQEASNSIDVAARKSRTIERKLKNVQELPQEEAVNMLDAANVAEIAAAQEKE</sequence>
<evidence type="ECO:0000256" key="6">
    <source>
        <dbReference type="SAM" id="Phobius"/>
    </source>
</evidence>
<keyword evidence="6" id="KW-0812">Transmembrane</keyword>
<dbReference type="GO" id="GO:0006310">
    <property type="term" value="P:DNA recombination"/>
    <property type="evidence" value="ECO:0007669"/>
    <property type="project" value="UniProtKB-KW"/>
</dbReference>
<feature type="transmembrane region" description="Helical" evidence="6">
    <location>
        <begin position="6"/>
        <end position="25"/>
    </location>
</feature>
<dbReference type="RefSeq" id="WP_007955445.1">
    <property type="nucleotide sequence ID" value="NZ_CP010978.1"/>
</dbReference>
<dbReference type="KEGG" id="pft:JBW_02729"/>
<accession>I8TXK7</accession>
<organism evidence="7 8">
    <name type="scientific">Pelosinus fermentans JBW45</name>
    <dbReference type="NCBI Taxonomy" id="1192197"/>
    <lineage>
        <taxon>Bacteria</taxon>
        <taxon>Bacillati</taxon>
        <taxon>Bacillota</taxon>
        <taxon>Negativicutes</taxon>
        <taxon>Selenomonadales</taxon>
        <taxon>Sporomusaceae</taxon>
        <taxon>Pelosinus</taxon>
    </lineage>
</organism>
<dbReference type="PANTHER" id="PTHR30563:SF0">
    <property type="entry name" value="DNA RECOMBINATION PROTEIN RMUC"/>
    <property type="match status" value="1"/>
</dbReference>
<evidence type="ECO:0000256" key="5">
    <source>
        <dbReference type="SAM" id="Coils"/>
    </source>
</evidence>
<name>I8TXK7_9FIRM</name>
<evidence type="ECO:0000256" key="2">
    <source>
        <dbReference type="ARBA" id="ARBA00009840"/>
    </source>
</evidence>
<dbReference type="STRING" id="1192197.JBW_02729"/>
<proteinExistence type="inferred from homology"/>
<evidence type="ECO:0000256" key="3">
    <source>
        <dbReference type="ARBA" id="ARBA00023054"/>
    </source>
</evidence>
<keyword evidence="6" id="KW-0472">Membrane</keyword>
<evidence type="ECO:0000256" key="4">
    <source>
        <dbReference type="ARBA" id="ARBA00023172"/>
    </source>
</evidence>
<evidence type="ECO:0000256" key="1">
    <source>
        <dbReference type="ARBA" id="ARBA00003416"/>
    </source>
</evidence>
<feature type="coiled-coil region" evidence="5">
    <location>
        <begin position="101"/>
        <end position="143"/>
    </location>
</feature>
<dbReference type="OrthoDB" id="370725at2"/>
<dbReference type="InterPro" id="IPR003798">
    <property type="entry name" value="DNA_recombination_RmuC"/>
</dbReference>
<keyword evidence="6" id="KW-1133">Transmembrane helix</keyword>
<comment type="function">
    <text evidence="1">Involved in DNA recombination.</text>
</comment>